<dbReference type="Gene3D" id="3.80.10.10">
    <property type="entry name" value="Ribonuclease Inhibitor"/>
    <property type="match status" value="1"/>
</dbReference>
<dbReference type="AlphaFoldDB" id="A0AAD7ASI8"/>
<evidence type="ECO:0000256" key="1">
    <source>
        <dbReference type="SAM" id="MobiDB-lite"/>
    </source>
</evidence>
<feature type="domain" description="F-box" evidence="2">
    <location>
        <begin position="86"/>
        <end position="148"/>
    </location>
</feature>
<proteinExistence type="predicted"/>
<organism evidence="3 4">
    <name type="scientific">Mycena albidolilacea</name>
    <dbReference type="NCBI Taxonomy" id="1033008"/>
    <lineage>
        <taxon>Eukaryota</taxon>
        <taxon>Fungi</taxon>
        <taxon>Dikarya</taxon>
        <taxon>Basidiomycota</taxon>
        <taxon>Agaricomycotina</taxon>
        <taxon>Agaricomycetes</taxon>
        <taxon>Agaricomycetidae</taxon>
        <taxon>Agaricales</taxon>
        <taxon>Marasmiineae</taxon>
        <taxon>Mycenaceae</taxon>
        <taxon>Mycena</taxon>
    </lineage>
</organism>
<reference evidence="3" key="1">
    <citation type="submission" date="2023-03" db="EMBL/GenBank/DDBJ databases">
        <title>Massive genome expansion in bonnet fungi (Mycena s.s.) driven by repeated elements and novel gene families across ecological guilds.</title>
        <authorList>
            <consortium name="Lawrence Berkeley National Laboratory"/>
            <person name="Harder C.B."/>
            <person name="Miyauchi S."/>
            <person name="Viragh M."/>
            <person name="Kuo A."/>
            <person name="Thoen E."/>
            <person name="Andreopoulos B."/>
            <person name="Lu D."/>
            <person name="Skrede I."/>
            <person name="Drula E."/>
            <person name="Henrissat B."/>
            <person name="Morin E."/>
            <person name="Kohler A."/>
            <person name="Barry K."/>
            <person name="LaButti K."/>
            <person name="Morin E."/>
            <person name="Salamov A."/>
            <person name="Lipzen A."/>
            <person name="Mereny Z."/>
            <person name="Hegedus B."/>
            <person name="Baldrian P."/>
            <person name="Stursova M."/>
            <person name="Weitz H."/>
            <person name="Taylor A."/>
            <person name="Grigoriev I.V."/>
            <person name="Nagy L.G."/>
            <person name="Martin F."/>
            <person name="Kauserud H."/>
        </authorList>
    </citation>
    <scope>NUCLEOTIDE SEQUENCE</scope>
    <source>
        <strain evidence="3">CBHHK002</strain>
    </source>
</reference>
<feature type="region of interest" description="Disordered" evidence="1">
    <location>
        <begin position="1"/>
        <end position="34"/>
    </location>
</feature>
<name>A0AAD7ASI8_9AGAR</name>
<accession>A0AAD7ASI8</accession>
<keyword evidence="4" id="KW-1185">Reference proteome</keyword>
<sequence length="419" mass="46235">MDATFSSPDKPVDPSTISRDILDTNEPPAESNLPSIREFVSRGSARRAFLDAKIGPLKAELDKLLEERDSLDTEIRRHEGAVSPLRRMPPEIISLIFTLAAPPAVLARKSMESYLMDFDEGPCALTAVCSRWRNIALSQPSLWTCISLDFTDDGPDSPSVAGIVPMVQAYLERSQQLPLDITFRPFFETHCTEVEQSALDLIAHHSDRWETVTFSGSPSMYEALAGIRNHLPILRRLDITVHPELDEAVLDISDLFQSCPALQEAFINAGGGEKPVSADLPYTQLLRYSASNPWTNHAHVLRSATNLVDCVLHLTGHMHVSAGSPPIVLPQLHRLSISKAGVLHHLETPALQELYCCDHSSNLHSFLKRLPNLQRLFVGDTQSAADIGSLLHAAPTITSLMLYLPMAFASDLFSLLEKP</sequence>
<dbReference type="EMBL" id="JARIHO010000002">
    <property type="protein sequence ID" value="KAJ7367177.1"/>
    <property type="molecule type" value="Genomic_DNA"/>
</dbReference>
<evidence type="ECO:0000259" key="2">
    <source>
        <dbReference type="Pfam" id="PF12937"/>
    </source>
</evidence>
<protein>
    <recommendedName>
        <fullName evidence="2">F-box domain-containing protein</fullName>
    </recommendedName>
</protein>
<feature type="non-terminal residue" evidence="3">
    <location>
        <position position="419"/>
    </location>
</feature>
<comment type="caution">
    <text evidence="3">The sequence shown here is derived from an EMBL/GenBank/DDBJ whole genome shotgun (WGS) entry which is preliminary data.</text>
</comment>
<dbReference type="Proteomes" id="UP001218218">
    <property type="component" value="Unassembled WGS sequence"/>
</dbReference>
<evidence type="ECO:0000313" key="3">
    <source>
        <dbReference type="EMBL" id="KAJ7367177.1"/>
    </source>
</evidence>
<dbReference type="Pfam" id="PF12937">
    <property type="entry name" value="F-box-like"/>
    <property type="match status" value="1"/>
</dbReference>
<dbReference type="InterPro" id="IPR032675">
    <property type="entry name" value="LRR_dom_sf"/>
</dbReference>
<dbReference type="InterPro" id="IPR001810">
    <property type="entry name" value="F-box_dom"/>
</dbReference>
<evidence type="ECO:0000313" key="4">
    <source>
        <dbReference type="Proteomes" id="UP001218218"/>
    </source>
</evidence>
<gene>
    <name evidence="3" type="ORF">DFH08DRAFT_836735</name>
</gene>